<reference evidence="3" key="1">
    <citation type="submission" date="2020-05" db="EMBL/GenBank/DDBJ databases">
        <title>Complete genome sequence of Pseudomonas sp. Sm006.</title>
        <authorList>
            <person name="Takeuchi K."/>
            <person name="Someya N."/>
        </authorList>
    </citation>
    <scope>NUCLEOTIDE SEQUENCE</scope>
    <source>
        <strain evidence="3">Sm006</strain>
    </source>
</reference>
<feature type="domain" description="Condensation" evidence="2">
    <location>
        <begin position="2"/>
        <end position="324"/>
    </location>
</feature>
<evidence type="ECO:0000313" key="4">
    <source>
        <dbReference type="Proteomes" id="UP001064896"/>
    </source>
</evidence>
<sequence>MHGEAEQVLVVVLHHSITDGWSMGVMVDDLLALYKAAVEHTAAQLEPLPIQFRDYAAWQRQWLEAGERERQLGWWKERLGEGRALLELPTDHARPPVQSHRGARFDVPLPARLAAALRALARSQDTTLFSLLLASFQVLLHRYSGQAEVRVGVPMANRNRRESERLIGLFINTQVFQGVMHGHTRFSELLQQLQQMGLEAQAYQDLPFEQLVEALQPERSLSHNPLFQVMYNHQAKGGALAGLPGLAVESLTWDSGTAQLDLTLETCDEGDGLSASLVYATDLFEAATIERMAGHWLGLLEAILAQPDAPIAELSMLSPAEREAQLHGWNATATDYPLTTPVHHLIEAQVLRNPDAPALAFGAETLSYAELNRRANRLAHALIARGVGPDSLVGIAVERSIEMVVGLLAILKAGGAYVPLDPEYPAERLTYMLDDSAVKLLLSQSHLDLPLAAGVQRIDLDQALLGDFPETNPGVTLDAENLAYVIYTSGSTGKPKGPVTATLH</sequence>
<dbReference type="InterPro" id="IPR020845">
    <property type="entry name" value="AMP-binding_CS"/>
</dbReference>
<proteinExistence type="predicted"/>
<dbReference type="SUPFAM" id="SSF56801">
    <property type="entry name" value="Acetyl-CoA synthetase-like"/>
    <property type="match status" value="1"/>
</dbReference>
<accession>A0ABM7LFY1</accession>
<evidence type="ECO:0000313" key="3">
    <source>
        <dbReference type="EMBL" id="BCD88486.1"/>
    </source>
</evidence>
<dbReference type="EMBL" id="AP023081">
    <property type="protein sequence ID" value="BCD88486.1"/>
    <property type="molecule type" value="Genomic_DNA"/>
</dbReference>
<dbReference type="SUPFAM" id="SSF52777">
    <property type="entry name" value="CoA-dependent acyltransferases"/>
    <property type="match status" value="2"/>
</dbReference>
<gene>
    <name evidence="3" type="ORF">PSm6_48930</name>
</gene>
<evidence type="ECO:0000259" key="1">
    <source>
        <dbReference type="Pfam" id="PF00501"/>
    </source>
</evidence>
<organism evidence="3 4">
    <name type="scientific">Pseudomonas solani</name>
    <dbReference type="NCBI Taxonomy" id="2731552"/>
    <lineage>
        <taxon>Bacteria</taxon>
        <taxon>Pseudomonadati</taxon>
        <taxon>Pseudomonadota</taxon>
        <taxon>Gammaproteobacteria</taxon>
        <taxon>Pseudomonadales</taxon>
        <taxon>Pseudomonadaceae</taxon>
        <taxon>Pseudomonas</taxon>
    </lineage>
</organism>
<evidence type="ECO:0008006" key="5">
    <source>
        <dbReference type="Google" id="ProtNLM"/>
    </source>
</evidence>
<dbReference type="Pfam" id="PF00668">
    <property type="entry name" value="Condensation"/>
    <property type="match status" value="1"/>
</dbReference>
<dbReference type="Pfam" id="PF00501">
    <property type="entry name" value="AMP-binding"/>
    <property type="match status" value="1"/>
</dbReference>
<dbReference type="InterPro" id="IPR023213">
    <property type="entry name" value="CAT-like_dom_sf"/>
</dbReference>
<dbReference type="CDD" id="cd19531">
    <property type="entry name" value="LCL_NRPS-like"/>
    <property type="match status" value="1"/>
</dbReference>
<dbReference type="InterPro" id="IPR001242">
    <property type="entry name" value="Condensation_dom"/>
</dbReference>
<protein>
    <recommendedName>
        <fullName evidence="5">Non-ribosomal peptide synthetase</fullName>
    </recommendedName>
</protein>
<dbReference type="Gene3D" id="3.40.50.980">
    <property type="match status" value="2"/>
</dbReference>
<feature type="domain" description="AMP-dependent synthetase/ligase" evidence="1">
    <location>
        <begin position="347"/>
        <end position="497"/>
    </location>
</feature>
<dbReference type="PANTHER" id="PTHR45527:SF1">
    <property type="entry name" value="FATTY ACID SYNTHASE"/>
    <property type="match status" value="1"/>
</dbReference>
<keyword evidence="4" id="KW-1185">Reference proteome</keyword>
<dbReference type="PROSITE" id="PS00455">
    <property type="entry name" value="AMP_BINDING"/>
    <property type="match status" value="1"/>
</dbReference>
<dbReference type="Proteomes" id="UP001064896">
    <property type="component" value="Chromosome"/>
</dbReference>
<dbReference type="Gene3D" id="3.30.559.30">
    <property type="entry name" value="Nonribosomal peptide synthetase, condensation domain"/>
    <property type="match status" value="1"/>
</dbReference>
<dbReference type="PANTHER" id="PTHR45527">
    <property type="entry name" value="NONRIBOSOMAL PEPTIDE SYNTHETASE"/>
    <property type="match status" value="1"/>
</dbReference>
<name>A0ABM7LFY1_9PSED</name>
<dbReference type="Gene3D" id="3.30.559.10">
    <property type="entry name" value="Chloramphenicol acetyltransferase-like domain"/>
    <property type="match status" value="1"/>
</dbReference>
<dbReference type="InterPro" id="IPR000873">
    <property type="entry name" value="AMP-dep_synth/lig_dom"/>
</dbReference>
<evidence type="ECO:0000259" key="2">
    <source>
        <dbReference type="Pfam" id="PF00668"/>
    </source>
</evidence>